<dbReference type="PANTHER" id="PTHR22916:SF51">
    <property type="entry name" value="GLYCOSYLTRANSFERASE EPSH-RELATED"/>
    <property type="match status" value="1"/>
</dbReference>
<evidence type="ECO:0000259" key="3">
    <source>
        <dbReference type="Pfam" id="PF00535"/>
    </source>
</evidence>
<dbReference type="SUPFAM" id="SSF53448">
    <property type="entry name" value="Nucleotide-diphospho-sugar transferases"/>
    <property type="match status" value="1"/>
</dbReference>
<dbReference type="InterPro" id="IPR001173">
    <property type="entry name" value="Glyco_trans_2-like"/>
</dbReference>
<dbReference type="PANTHER" id="PTHR22916">
    <property type="entry name" value="GLYCOSYLTRANSFERASE"/>
    <property type="match status" value="1"/>
</dbReference>
<dbReference type="EC" id="2.4.-.-" evidence="4"/>
<dbReference type="Pfam" id="PF00535">
    <property type="entry name" value="Glycos_transf_2"/>
    <property type="match status" value="1"/>
</dbReference>
<protein>
    <submittedName>
        <fullName evidence="4">Glycosyltransferase</fullName>
        <ecNumber evidence="4">2.4.-.-</ecNumber>
    </submittedName>
</protein>
<proteinExistence type="predicted"/>
<dbReference type="EMBL" id="JANCMW010000387">
    <property type="protein sequence ID" value="MDF0753064.1"/>
    <property type="molecule type" value="Genomic_DNA"/>
</dbReference>
<dbReference type="RefSeq" id="WP_275710910.1">
    <property type="nucleotide sequence ID" value="NZ_JANCMW010000387.1"/>
</dbReference>
<keyword evidence="1 4" id="KW-0328">Glycosyltransferase</keyword>
<evidence type="ECO:0000256" key="2">
    <source>
        <dbReference type="ARBA" id="ARBA00022679"/>
    </source>
</evidence>
<keyword evidence="5" id="KW-1185">Reference proteome</keyword>
<dbReference type="CDD" id="cd00761">
    <property type="entry name" value="Glyco_tranf_GTA_type"/>
    <property type="match status" value="1"/>
</dbReference>
<dbReference type="GO" id="GO:0016757">
    <property type="term" value="F:glycosyltransferase activity"/>
    <property type="evidence" value="ECO:0007669"/>
    <property type="project" value="UniProtKB-KW"/>
</dbReference>
<organism evidence="4 5">
    <name type="scientific">Marinobacter iranensis</name>
    <dbReference type="NCBI Taxonomy" id="2962607"/>
    <lineage>
        <taxon>Bacteria</taxon>
        <taxon>Pseudomonadati</taxon>
        <taxon>Pseudomonadota</taxon>
        <taxon>Gammaproteobacteria</taxon>
        <taxon>Pseudomonadales</taxon>
        <taxon>Marinobacteraceae</taxon>
        <taxon>Marinobacter</taxon>
    </lineage>
</organism>
<sequence length="62" mass="6547">MDSLIGQTLSDIEIILVDDGSTDRSADILARYAEADERVRVIRQANQGQGGARNTGLDAASG</sequence>
<gene>
    <name evidence="4" type="ORF">NLU14_22815</name>
</gene>
<comment type="caution">
    <text evidence="4">The sequence shown here is derived from an EMBL/GenBank/DDBJ whole genome shotgun (WGS) entry which is preliminary data.</text>
</comment>
<dbReference type="Proteomes" id="UP001143391">
    <property type="component" value="Unassembled WGS sequence"/>
</dbReference>
<feature type="non-terminal residue" evidence="4">
    <location>
        <position position="62"/>
    </location>
</feature>
<evidence type="ECO:0000256" key="1">
    <source>
        <dbReference type="ARBA" id="ARBA00022676"/>
    </source>
</evidence>
<feature type="domain" description="Glycosyltransferase 2-like" evidence="3">
    <location>
        <begin position="2"/>
        <end position="62"/>
    </location>
</feature>
<reference evidence="4" key="1">
    <citation type="submission" date="2022-07" db="EMBL/GenBank/DDBJ databases">
        <title>Marinobacter iranensis a new bacterium isolate from a hipersaline lake in Iran.</title>
        <authorList>
            <person name="Mohammad A.M.A."/>
            <person name="Cristina S.-P."/>
            <person name="Antonio V."/>
        </authorList>
    </citation>
    <scope>NUCLEOTIDE SEQUENCE</scope>
    <source>
        <strain evidence="4">71-i</strain>
    </source>
</reference>
<evidence type="ECO:0000313" key="4">
    <source>
        <dbReference type="EMBL" id="MDF0753064.1"/>
    </source>
</evidence>
<dbReference type="InterPro" id="IPR029044">
    <property type="entry name" value="Nucleotide-diphossugar_trans"/>
</dbReference>
<accession>A0ABT5YHL5</accession>
<name>A0ABT5YHL5_9GAMM</name>
<evidence type="ECO:0000313" key="5">
    <source>
        <dbReference type="Proteomes" id="UP001143391"/>
    </source>
</evidence>
<dbReference type="Gene3D" id="3.90.550.10">
    <property type="entry name" value="Spore Coat Polysaccharide Biosynthesis Protein SpsA, Chain A"/>
    <property type="match status" value="1"/>
</dbReference>
<keyword evidence="2 4" id="KW-0808">Transferase</keyword>